<dbReference type="NCBIfam" id="TIGR01549">
    <property type="entry name" value="HAD-SF-IA-v1"/>
    <property type="match status" value="1"/>
</dbReference>
<sequence length="554" mass="61698">MDIDNSNYRFKLDFNERSDHTPAWLSEAVVRTDKLWRYPNRTQLEQALCKDMDIPGDALLLTNGGDEGIDLLFKSSTINKTQLLIPEPCFSQYSHNAEIWGNDCHFMAPDPSQPLAVNQTALAENLKINQWLIITRPNNPTGEFITKKQLLTLIQTAQVKQARVFIDEAYIEFAYPDKSNEMFSAADYAAMDNVVVLRTFSKAFGLAGVRVGYLLGAPELIHELRRLAPPFNVSRVALQLAAQAWQNRNQVLDYTAQIAANRRRLSDVLSGYGVAVFPSQGNFILFNTNNAVKTLLFSVLKRQGILIKIRLNGLPEAVRMTVPYDLEPLLAVLKSIYEPQCLAFDMDGVLIDTTDSYDQCIIKTVRDLSGATVTLKDVQSMRDAGGYNNDWDLTLALLQNRGYTGGFERVKSLFQKYYLGTRQRPGLIQQETPLISVKFITQLKQSSFKTAVVTGRPRAEASLGLQAINWQPDKVISADDVSRQKPDPEGLLALKNQSEVTNGGFWFIGDTVDDMQAGRAAGFICIGVGPNMTLLTEAGADVVLDDVNQLESLL</sequence>
<dbReference type="InterPro" id="IPR015422">
    <property type="entry name" value="PyrdxlP-dep_Trfase_small"/>
</dbReference>
<evidence type="ECO:0000256" key="8">
    <source>
        <dbReference type="RuleBase" id="RU003693"/>
    </source>
</evidence>
<dbReference type="Proteomes" id="UP000605253">
    <property type="component" value="Unassembled WGS sequence"/>
</dbReference>
<keyword evidence="4" id="KW-0032">Aminotransferase</keyword>
<keyword evidence="11" id="KW-1185">Reference proteome</keyword>
<dbReference type="InterPro" id="IPR041492">
    <property type="entry name" value="HAD_2"/>
</dbReference>
<dbReference type="EMBL" id="BMEO01000002">
    <property type="protein sequence ID" value="GGF86700.1"/>
    <property type="molecule type" value="Genomic_DNA"/>
</dbReference>
<organism evidence="10 11">
    <name type="scientific">Marinicella pacifica</name>
    <dbReference type="NCBI Taxonomy" id="1171543"/>
    <lineage>
        <taxon>Bacteria</taxon>
        <taxon>Pseudomonadati</taxon>
        <taxon>Pseudomonadota</taxon>
        <taxon>Gammaproteobacteria</taxon>
        <taxon>Lysobacterales</taxon>
        <taxon>Marinicellaceae</taxon>
        <taxon>Marinicella</taxon>
    </lineage>
</organism>
<evidence type="ECO:0000259" key="9">
    <source>
        <dbReference type="Pfam" id="PF00155"/>
    </source>
</evidence>
<dbReference type="InterPro" id="IPR015424">
    <property type="entry name" value="PyrdxlP-dep_Trfase"/>
</dbReference>
<protein>
    <recommendedName>
        <fullName evidence="3">histidinol-phosphate transaminase</fullName>
        <ecNumber evidence="3">2.6.1.9</ecNumber>
    </recommendedName>
</protein>
<dbReference type="RefSeq" id="WP_188364074.1">
    <property type="nucleotide sequence ID" value="NZ_BAABJF010000032.1"/>
</dbReference>
<reference evidence="10" key="1">
    <citation type="journal article" date="2014" name="Int. J. Syst. Evol. Microbiol.">
        <title>Complete genome sequence of Corynebacterium casei LMG S-19264T (=DSM 44701T), isolated from a smear-ripened cheese.</title>
        <authorList>
            <consortium name="US DOE Joint Genome Institute (JGI-PGF)"/>
            <person name="Walter F."/>
            <person name="Albersmeier A."/>
            <person name="Kalinowski J."/>
            <person name="Ruckert C."/>
        </authorList>
    </citation>
    <scope>NUCLEOTIDE SEQUENCE</scope>
    <source>
        <strain evidence="10">CGMCC 1.12181</strain>
    </source>
</reference>
<dbReference type="SFLD" id="SFLDG01129">
    <property type="entry name" value="C1.5:_HAD__Beta-PGM__Phosphata"/>
    <property type="match status" value="1"/>
</dbReference>
<comment type="catalytic activity">
    <reaction evidence="7">
        <text>L-histidinol phosphate + 2-oxoglutarate = 3-(imidazol-4-yl)-2-oxopropyl phosphate + L-glutamate</text>
        <dbReference type="Rhea" id="RHEA:23744"/>
        <dbReference type="ChEBI" id="CHEBI:16810"/>
        <dbReference type="ChEBI" id="CHEBI:29985"/>
        <dbReference type="ChEBI" id="CHEBI:57766"/>
        <dbReference type="ChEBI" id="CHEBI:57980"/>
        <dbReference type="EC" id="2.6.1.9"/>
    </reaction>
</comment>
<comment type="similarity">
    <text evidence="8">Belongs to the class-II pyridoxal-phosphate-dependent aminotransferase family.</text>
</comment>
<evidence type="ECO:0000256" key="6">
    <source>
        <dbReference type="ARBA" id="ARBA00022898"/>
    </source>
</evidence>
<evidence type="ECO:0000256" key="5">
    <source>
        <dbReference type="ARBA" id="ARBA00022679"/>
    </source>
</evidence>
<dbReference type="PROSITE" id="PS00599">
    <property type="entry name" value="AA_TRANSFER_CLASS_2"/>
    <property type="match status" value="1"/>
</dbReference>
<dbReference type="InterPro" id="IPR015421">
    <property type="entry name" value="PyrdxlP-dep_Trfase_major"/>
</dbReference>
<gene>
    <name evidence="10" type="ORF">GCM10011365_04680</name>
</gene>
<dbReference type="Gene3D" id="3.40.50.1000">
    <property type="entry name" value="HAD superfamily/HAD-like"/>
    <property type="match status" value="1"/>
</dbReference>
<dbReference type="SUPFAM" id="SSF56784">
    <property type="entry name" value="HAD-like"/>
    <property type="match status" value="1"/>
</dbReference>
<dbReference type="InterPro" id="IPR004839">
    <property type="entry name" value="Aminotransferase_I/II_large"/>
</dbReference>
<dbReference type="InterPro" id="IPR001917">
    <property type="entry name" value="Aminotrans_II_pyridoxalP_BS"/>
</dbReference>
<keyword evidence="6 8" id="KW-0663">Pyridoxal phosphate</keyword>
<evidence type="ECO:0000313" key="10">
    <source>
        <dbReference type="EMBL" id="GGF86700.1"/>
    </source>
</evidence>
<keyword evidence="5" id="KW-0808">Transferase</keyword>
<dbReference type="AlphaFoldDB" id="A0A917CET6"/>
<dbReference type="GO" id="GO:0004400">
    <property type="term" value="F:histidinol-phosphate transaminase activity"/>
    <property type="evidence" value="ECO:0007669"/>
    <property type="project" value="UniProtKB-EC"/>
</dbReference>
<accession>A0A917CET6</accession>
<evidence type="ECO:0000313" key="11">
    <source>
        <dbReference type="Proteomes" id="UP000605253"/>
    </source>
</evidence>
<comment type="cofactor">
    <cofactor evidence="1 8">
        <name>pyridoxal 5'-phosphate</name>
        <dbReference type="ChEBI" id="CHEBI:597326"/>
    </cofactor>
</comment>
<dbReference type="InterPro" id="IPR006439">
    <property type="entry name" value="HAD-SF_hydro_IA"/>
</dbReference>
<evidence type="ECO:0000256" key="4">
    <source>
        <dbReference type="ARBA" id="ARBA00022576"/>
    </source>
</evidence>
<dbReference type="SFLD" id="SFLDS00003">
    <property type="entry name" value="Haloacid_Dehalogenase"/>
    <property type="match status" value="1"/>
</dbReference>
<dbReference type="CDD" id="cd00609">
    <property type="entry name" value="AAT_like"/>
    <property type="match status" value="1"/>
</dbReference>
<dbReference type="GO" id="GO:0030170">
    <property type="term" value="F:pyridoxal phosphate binding"/>
    <property type="evidence" value="ECO:0007669"/>
    <property type="project" value="InterPro"/>
</dbReference>
<dbReference type="PANTHER" id="PTHR42885:SF2">
    <property type="entry name" value="HISTIDINOL-PHOSPHATE AMINOTRANSFERASE"/>
    <property type="match status" value="1"/>
</dbReference>
<comment type="caution">
    <text evidence="10">The sequence shown here is derived from an EMBL/GenBank/DDBJ whole genome shotgun (WGS) entry which is preliminary data.</text>
</comment>
<dbReference type="EC" id="2.6.1.9" evidence="3"/>
<dbReference type="Pfam" id="PF00155">
    <property type="entry name" value="Aminotran_1_2"/>
    <property type="match status" value="1"/>
</dbReference>
<dbReference type="InterPro" id="IPR036412">
    <property type="entry name" value="HAD-like_sf"/>
</dbReference>
<proteinExistence type="inferred from homology"/>
<dbReference type="Gene3D" id="3.90.1150.10">
    <property type="entry name" value="Aspartate Aminotransferase, domain 1"/>
    <property type="match status" value="1"/>
</dbReference>
<feature type="domain" description="Aminotransferase class I/classII large" evidence="9">
    <location>
        <begin position="33"/>
        <end position="322"/>
    </location>
</feature>
<evidence type="ECO:0000256" key="7">
    <source>
        <dbReference type="ARBA" id="ARBA00047481"/>
    </source>
</evidence>
<dbReference type="PANTHER" id="PTHR42885">
    <property type="entry name" value="HISTIDINOL-PHOSPHATE AMINOTRANSFERASE-RELATED"/>
    <property type="match status" value="1"/>
</dbReference>
<dbReference type="SUPFAM" id="SSF53383">
    <property type="entry name" value="PLP-dependent transferases"/>
    <property type="match status" value="1"/>
</dbReference>
<evidence type="ECO:0000256" key="2">
    <source>
        <dbReference type="ARBA" id="ARBA00005011"/>
    </source>
</evidence>
<evidence type="ECO:0000256" key="3">
    <source>
        <dbReference type="ARBA" id="ARBA00012748"/>
    </source>
</evidence>
<dbReference type="Gene3D" id="3.40.640.10">
    <property type="entry name" value="Type I PLP-dependent aspartate aminotransferase-like (Major domain)"/>
    <property type="match status" value="1"/>
</dbReference>
<dbReference type="Pfam" id="PF13419">
    <property type="entry name" value="HAD_2"/>
    <property type="match status" value="1"/>
</dbReference>
<reference evidence="10" key="2">
    <citation type="submission" date="2020-09" db="EMBL/GenBank/DDBJ databases">
        <authorList>
            <person name="Sun Q."/>
            <person name="Zhou Y."/>
        </authorList>
    </citation>
    <scope>NUCLEOTIDE SEQUENCE</scope>
    <source>
        <strain evidence="10">CGMCC 1.12181</strain>
    </source>
</reference>
<dbReference type="InterPro" id="IPR023214">
    <property type="entry name" value="HAD_sf"/>
</dbReference>
<comment type="pathway">
    <text evidence="2">Amino-acid biosynthesis; L-histidine biosynthesis; L-histidine from 5-phospho-alpha-D-ribose 1-diphosphate: step 7/9.</text>
</comment>
<evidence type="ECO:0000256" key="1">
    <source>
        <dbReference type="ARBA" id="ARBA00001933"/>
    </source>
</evidence>
<name>A0A917CET6_9GAMM</name>